<dbReference type="Gene3D" id="1.20.1250.20">
    <property type="entry name" value="MFS general substrate transporter like domains"/>
    <property type="match status" value="1"/>
</dbReference>
<feature type="transmembrane region" description="Helical" evidence="6">
    <location>
        <begin position="169"/>
        <end position="188"/>
    </location>
</feature>
<protein>
    <recommendedName>
        <fullName evidence="9">MFS general substrate transporter</fullName>
    </recommendedName>
</protein>
<evidence type="ECO:0000256" key="5">
    <source>
        <dbReference type="ARBA" id="ARBA00023136"/>
    </source>
</evidence>
<proteinExistence type="predicted"/>
<organism evidence="7 8">
    <name type="scientific">Trichosporon asahii var. asahii (strain CBS 8904)</name>
    <name type="common">Yeast</name>
    <dbReference type="NCBI Taxonomy" id="1220162"/>
    <lineage>
        <taxon>Eukaryota</taxon>
        <taxon>Fungi</taxon>
        <taxon>Dikarya</taxon>
        <taxon>Basidiomycota</taxon>
        <taxon>Agaricomycotina</taxon>
        <taxon>Tremellomycetes</taxon>
        <taxon>Trichosporonales</taxon>
        <taxon>Trichosporonaceae</taxon>
        <taxon>Trichosporon</taxon>
    </lineage>
</organism>
<evidence type="ECO:0000256" key="6">
    <source>
        <dbReference type="SAM" id="Phobius"/>
    </source>
</evidence>
<feature type="transmembrane region" description="Helical" evidence="6">
    <location>
        <begin position="78"/>
        <end position="99"/>
    </location>
</feature>
<feature type="transmembrane region" description="Helical" evidence="6">
    <location>
        <begin position="138"/>
        <end position="157"/>
    </location>
</feature>
<keyword evidence="8" id="KW-1185">Reference proteome</keyword>
<keyword evidence="4 6" id="KW-1133">Transmembrane helix</keyword>
<name>K1WW67_TRIAC</name>
<evidence type="ECO:0008006" key="9">
    <source>
        <dbReference type="Google" id="ProtNLM"/>
    </source>
</evidence>
<gene>
    <name evidence="7" type="ORF">A1Q2_00673</name>
</gene>
<sequence>MSSTDFEQDEKAAIRDEHLYTDEEYRKVRWKADLIILSLTSSAIFGLIPDTGLVGNQYANLGTFMSLPLVWAIQRFPIGKTLSIFVILWGLMVMLTAVCKNCAQLVVVRVFLGTLEAPLLPGLLFMVPPLRADLSSGILLHLPASFSAAIYYLALHVQNTGGMAPWKVINLFLGALTIFGGIFNFILLGTPKEVWWLKHDEKKIAQARIVSNATGGGDRDKWKWEQVWECFFDPHFTPLEATLYSLPMYAINAAFAFFPAFIQRRYTLTRFPLAIFGTLMSFLAFMFTGLAPKTMDKWTVYGLFLFAPSLACSIFLMWPLWSINVAGRTKKSFVSGTSYVFNAVGSIIGTQVMRANDAPRYVKGLTTCAVVMMVNVCVMAGWCCYILWENRRRDRVDEVSGLSPEERELQKEASRRR</sequence>
<feature type="transmembrane region" description="Helical" evidence="6">
    <location>
        <begin position="241"/>
        <end position="261"/>
    </location>
</feature>
<dbReference type="Proteomes" id="UP000006757">
    <property type="component" value="Unassembled WGS sequence"/>
</dbReference>
<dbReference type="SUPFAM" id="SSF103473">
    <property type="entry name" value="MFS general substrate transporter"/>
    <property type="match status" value="1"/>
</dbReference>
<dbReference type="STRING" id="1220162.K1WW67"/>
<dbReference type="EMBL" id="AMBO01000159">
    <property type="protein sequence ID" value="EKD05024.1"/>
    <property type="molecule type" value="Genomic_DNA"/>
</dbReference>
<feature type="transmembrane region" description="Helical" evidence="6">
    <location>
        <begin position="333"/>
        <end position="352"/>
    </location>
</feature>
<evidence type="ECO:0000256" key="3">
    <source>
        <dbReference type="ARBA" id="ARBA00022692"/>
    </source>
</evidence>
<keyword evidence="5 6" id="KW-0472">Membrane</keyword>
<dbReference type="GO" id="GO:0022857">
    <property type="term" value="F:transmembrane transporter activity"/>
    <property type="evidence" value="ECO:0007669"/>
    <property type="project" value="TreeGrafter"/>
</dbReference>
<feature type="transmembrane region" description="Helical" evidence="6">
    <location>
        <begin position="106"/>
        <end position="126"/>
    </location>
</feature>
<comment type="subcellular location">
    <subcellularLocation>
        <location evidence="1">Membrane</location>
        <topology evidence="1">Multi-pass membrane protein</topology>
    </subcellularLocation>
</comment>
<dbReference type="PANTHER" id="PTHR43791">
    <property type="entry name" value="PERMEASE-RELATED"/>
    <property type="match status" value="1"/>
</dbReference>
<keyword evidence="2" id="KW-0813">Transport</keyword>
<comment type="caution">
    <text evidence="7">The sequence shown here is derived from an EMBL/GenBank/DDBJ whole genome shotgun (WGS) entry which is preliminary data.</text>
</comment>
<keyword evidence="3 6" id="KW-0812">Transmembrane</keyword>
<dbReference type="HOGENOM" id="CLU_001265_0_5_1"/>
<evidence type="ECO:0000256" key="4">
    <source>
        <dbReference type="ARBA" id="ARBA00022989"/>
    </source>
</evidence>
<dbReference type="OMA" id="SIYMLCW"/>
<dbReference type="InterPro" id="IPR036259">
    <property type="entry name" value="MFS_trans_sf"/>
</dbReference>
<feature type="transmembrane region" description="Helical" evidence="6">
    <location>
        <begin position="298"/>
        <end position="321"/>
    </location>
</feature>
<evidence type="ECO:0000313" key="8">
    <source>
        <dbReference type="Proteomes" id="UP000006757"/>
    </source>
</evidence>
<evidence type="ECO:0000313" key="7">
    <source>
        <dbReference type="EMBL" id="EKD05024.1"/>
    </source>
</evidence>
<feature type="transmembrane region" description="Helical" evidence="6">
    <location>
        <begin position="34"/>
        <end position="58"/>
    </location>
</feature>
<feature type="transmembrane region" description="Helical" evidence="6">
    <location>
        <begin position="273"/>
        <end position="292"/>
    </location>
</feature>
<dbReference type="eggNOG" id="KOG2533">
    <property type="taxonomic scope" value="Eukaryota"/>
</dbReference>
<dbReference type="PANTHER" id="PTHR43791:SF7">
    <property type="entry name" value="MAJOR FACILITATOR SUPERFAMILY (MFS) PROFILE DOMAIN-CONTAINING PROTEIN"/>
    <property type="match status" value="1"/>
</dbReference>
<dbReference type="InParanoid" id="K1WW67"/>
<accession>K1WW67</accession>
<evidence type="ECO:0000256" key="1">
    <source>
        <dbReference type="ARBA" id="ARBA00004141"/>
    </source>
</evidence>
<dbReference type="AlphaFoldDB" id="K1WW67"/>
<feature type="transmembrane region" description="Helical" evidence="6">
    <location>
        <begin position="364"/>
        <end position="388"/>
    </location>
</feature>
<reference evidence="7 8" key="1">
    <citation type="journal article" date="2012" name="Eukaryot. Cell">
        <title>Genome sequence of the Trichosporon asahii environmental strain CBS 8904.</title>
        <authorList>
            <person name="Yang R.Y."/>
            <person name="Li H.T."/>
            <person name="Zhu H."/>
            <person name="Zhou G.P."/>
            <person name="Wang M."/>
            <person name="Wang L."/>
        </authorList>
    </citation>
    <scope>NUCLEOTIDE SEQUENCE [LARGE SCALE GENOMIC DNA]</scope>
    <source>
        <strain evidence="7 8">CBS 8904</strain>
    </source>
</reference>
<evidence type="ECO:0000256" key="2">
    <source>
        <dbReference type="ARBA" id="ARBA00022448"/>
    </source>
</evidence>
<dbReference type="GO" id="GO:0016020">
    <property type="term" value="C:membrane"/>
    <property type="evidence" value="ECO:0007669"/>
    <property type="project" value="UniProtKB-SubCell"/>
</dbReference>